<proteinExistence type="predicted"/>
<protein>
    <submittedName>
        <fullName evidence="1">Uncharacterized protein</fullName>
    </submittedName>
</protein>
<organism evidence="1 2">
    <name type="scientific">Odinarchaeota yellowstonii (strain LCB_4)</name>
    <dbReference type="NCBI Taxonomy" id="1841599"/>
    <lineage>
        <taxon>Archaea</taxon>
        <taxon>Promethearchaeati</taxon>
        <taxon>Candidatus Odinarchaeota</taxon>
        <taxon>Candidatus Odinarchaeia</taxon>
        <taxon>Candidatus Odinarchaeales</taxon>
        <taxon>Candidatus Odinarchaeaceae</taxon>
        <taxon>Candidatus Odinarchaeum</taxon>
    </lineage>
</organism>
<evidence type="ECO:0000313" key="2">
    <source>
        <dbReference type="Proteomes" id="UP000186851"/>
    </source>
</evidence>
<sequence length="64" mass="7311">MGYKRKSWMERLADKKGFPKILKLERKVPCYNALAKMGVKLGDDVVLVSPGEIMELMKNVRRGS</sequence>
<name>A0AAF0IBY1_ODILC</name>
<dbReference type="AlphaFoldDB" id="A0AAF0IBY1"/>
<reference evidence="1" key="1">
    <citation type="journal article" date="2017" name="Nature">
        <title>Asgard archaea illuminate the origin of eukaryotic cellular complexity.</title>
        <authorList>
            <person name="Zaremba-Niedzwiedzka K."/>
            <person name="Caceres E.F."/>
            <person name="Saw J.H."/>
            <person name="Backstrom D."/>
            <person name="Juzokaite L."/>
            <person name="Vancaester E."/>
            <person name="Seitz K.W."/>
            <person name="Anantharaman K."/>
            <person name="Starnawski P."/>
            <person name="Kjeldsen K.U."/>
            <person name="Scott M.B."/>
            <person name="Nunoura T."/>
            <person name="Banfield J.F."/>
            <person name="Schramm A."/>
            <person name="Baker B.J."/>
            <person name="Spang A."/>
            <person name="Ettema T.J.G."/>
        </authorList>
    </citation>
    <scope>NUCLEOTIDE SEQUENCE</scope>
    <source>
        <strain evidence="1">LCB_4</strain>
    </source>
</reference>
<dbReference type="KEGG" id="oyw:OdinLCB4_002865"/>
<dbReference type="Proteomes" id="UP000186851">
    <property type="component" value="Chromosome"/>
</dbReference>
<evidence type="ECO:0000313" key="1">
    <source>
        <dbReference type="EMBL" id="WEU40871.1"/>
    </source>
</evidence>
<dbReference type="EMBL" id="CP091871">
    <property type="protein sequence ID" value="WEU40871.1"/>
    <property type="molecule type" value="Genomic_DNA"/>
</dbReference>
<gene>
    <name evidence="1" type="ORF">OdinLCB4_002865</name>
</gene>
<accession>A0AAF0IBY1</accession>
<reference evidence="1" key="2">
    <citation type="journal article" date="2022" name="Nat. Microbiol.">
        <title>A closed Candidatus Odinarchaeum chromosome exposes Asgard archaeal viruses.</title>
        <authorList>
            <person name="Tamarit D."/>
            <person name="Caceres E.F."/>
            <person name="Krupovic M."/>
            <person name="Nijland R."/>
            <person name="Eme L."/>
            <person name="Robinson N.P."/>
            <person name="Ettema T.J.G."/>
        </authorList>
    </citation>
    <scope>NUCLEOTIDE SEQUENCE</scope>
    <source>
        <strain evidence="1">LCB_4</strain>
    </source>
</reference>